<dbReference type="EMBL" id="FPBF01000003">
    <property type="protein sequence ID" value="SFT92637.1"/>
    <property type="molecule type" value="Genomic_DNA"/>
</dbReference>
<accession>A0A1I7BZM5</accession>
<keyword evidence="1" id="KW-1133">Transmembrane helix</keyword>
<evidence type="ECO:0000313" key="2">
    <source>
        <dbReference type="EMBL" id="SFT92637.1"/>
    </source>
</evidence>
<keyword evidence="1" id="KW-0472">Membrane</keyword>
<organism evidence="2 3">
    <name type="scientific">Algoriphagus locisalis</name>
    <dbReference type="NCBI Taxonomy" id="305507"/>
    <lineage>
        <taxon>Bacteria</taxon>
        <taxon>Pseudomonadati</taxon>
        <taxon>Bacteroidota</taxon>
        <taxon>Cytophagia</taxon>
        <taxon>Cytophagales</taxon>
        <taxon>Cyclobacteriaceae</taxon>
        <taxon>Algoriphagus</taxon>
    </lineage>
</organism>
<name>A0A1I7BZM5_9BACT</name>
<gene>
    <name evidence="2" type="ORF">SAMN04489724_2891</name>
</gene>
<feature type="transmembrane region" description="Helical" evidence="1">
    <location>
        <begin position="6"/>
        <end position="25"/>
    </location>
</feature>
<dbReference type="AlphaFoldDB" id="A0A1I7BZM5"/>
<reference evidence="3" key="1">
    <citation type="submission" date="2016-10" db="EMBL/GenBank/DDBJ databases">
        <authorList>
            <person name="Varghese N."/>
            <person name="Submissions S."/>
        </authorList>
    </citation>
    <scope>NUCLEOTIDE SEQUENCE [LARGE SCALE GENOMIC DNA]</scope>
    <source>
        <strain evidence="3">DSM 23445</strain>
    </source>
</reference>
<dbReference type="STRING" id="305507.SAMN04489724_2891"/>
<dbReference type="Proteomes" id="UP000199673">
    <property type="component" value="Unassembled WGS sequence"/>
</dbReference>
<protein>
    <submittedName>
        <fullName evidence="2">Uncharacterized protein</fullName>
    </submittedName>
</protein>
<sequence>MFDVEPVTLIMSCLLMCAFSVPFIYNGQKNKKIEKKLLINLKELASQKGANPTEVETWRFRYAMGLDQQENILVYLRQDSESLSYSLNLAEYKNVQLIKKYQESNGKELNHKLPEYVGLQLNPKNASQEPVTLEIFDAEMYSDLNGETVLADKWVAIINKQVN</sequence>
<proteinExistence type="predicted"/>
<keyword evidence="3" id="KW-1185">Reference proteome</keyword>
<dbReference type="OrthoDB" id="840309at2"/>
<evidence type="ECO:0000313" key="3">
    <source>
        <dbReference type="Proteomes" id="UP000199673"/>
    </source>
</evidence>
<dbReference type="RefSeq" id="WP_091694398.1">
    <property type="nucleotide sequence ID" value="NZ_FPBF01000003.1"/>
</dbReference>
<keyword evidence="1" id="KW-0812">Transmembrane</keyword>
<evidence type="ECO:0000256" key="1">
    <source>
        <dbReference type="SAM" id="Phobius"/>
    </source>
</evidence>